<dbReference type="SMART" id="SM00408">
    <property type="entry name" value="IGc2"/>
    <property type="match status" value="1"/>
</dbReference>
<dbReference type="InterPro" id="IPR036179">
    <property type="entry name" value="Ig-like_dom_sf"/>
</dbReference>
<dbReference type="SUPFAM" id="SSF48726">
    <property type="entry name" value="Immunoglobulin"/>
    <property type="match status" value="1"/>
</dbReference>
<dbReference type="Gene3D" id="2.60.40.10">
    <property type="entry name" value="Immunoglobulins"/>
    <property type="match status" value="1"/>
</dbReference>
<dbReference type="Proteomes" id="UP000075884">
    <property type="component" value="Unassembled WGS sequence"/>
</dbReference>
<dbReference type="AlphaFoldDB" id="A0A182NT49"/>
<proteinExistence type="predicted"/>
<keyword evidence="3" id="KW-0393">Immunoglobulin domain</keyword>
<reference evidence="5" key="2">
    <citation type="submission" date="2020-05" db="UniProtKB">
        <authorList>
            <consortium name="EnsemblMetazoa"/>
        </authorList>
    </citation>
    <scope>IDENTIFICATION</scope>
    <source>
        <strain evidence="5">WRAIR2</strain>
    </source>
</reference>
<protein>
    <submittedName>
        <fullName evidence="5">Ig-like domain-containing protein</fullName>
    </submittedName>
</protein>
<dbReference type="InterPro" id="IPR007110">
    <property type="entry name" value="Ig-like_dom"/>
</dbReference>
<dbReference type="GO" id="GO:0098609">
    <property type="term" value="P:cell-cell adhesion"/>
    <property type="evidence" value="ECO:0007669"/>
    <property type="project" value="TreeGrafter"/>
</dbReference>
<evidence type="ECO:0000256" key="2">
    <source>
        <dbReference type="ARBA" id="ARBA00023157"/>
    </source>
</evidence>
<keyword evidence="2" id="KW-1015">Disulfide bond</keyword>
<reference evidence="6" key="1">
    <citation type="submission" date="2013-03" db="EMBL/GenBank/DDBJ databases">
        <title>The Genome Sequence of Anopheles dirus WRAIR2.</title>
        <authorList>
            <consortium name="The Broad Institute Genomics Platform"/>
            <person name="Neafsey D.E."/>
            <person name="Walton C."/>
            <person name="Walker B."/>
            <person name="Young S.K."/>
            <person name="Zeng Q."/>
            <person name="Gargeya S."/>
            <person name="Fitzgerald M."/>
            <person name="Haas B."/>
            <person name="Abouelleil A."/>
            <person name="Allen A.W."/>
            <person name="Alvarado L."/>
            <person name="Arachchi H.M."/>
            <person name="Berlin A.M."/>
            <person name="Chapman S.B."/>
            <person name="Gainer-Dewar J."/>
            <person name="Goldberg J."/>
            <person name="Griggs A."/>
            <person name="Gujja S."/>
            <person name="Hansen M."/>
            <person name="Howarth C."/>
            <person name="Imamovic A."/>
            <person name="Ireland A."/>
            <person name="Larimer J."/>
            <person name="McCowan C."/>
            <person name="Murphy C."/>
            <person name="Pearson M."/>
            <person name="Poon T.W."/>
            <person name="Priest M."/>
            <person name="Roberts A."/>
            <person name="Saif S."/>
            <person name="Shea T."/>
            <person name="Sisk P."/>
            <person name="Sykes S."/>
            <person name="Wortman J."/>
            <person name="Nusbaum C."/>
            <person name="Birren B."/>
        </authorList>
    </citation>
    <scope>NUCLEOTIDE SEQUENCE [LARGE SCALE GENOMIC DNA]</scope>
    <source>
        <strain evidence="6">WRAIR2</strain>
    </source>
</reference>
<dbReference type="PANTHER" id="PTHR44170">
    <property type="entry name" value="PROTEIN SIDEKICK"/>
    <property type="match status" value="1"/>
</dbReference>
<dbReference type="Pfam" id="PF07679">
    <property type="entry name" value="I-set"/>
    <property type="match status" value="1"/>
</dbReference>
<dbReference type="EnsemblMetazoa" id="ADIR010839-RA">
    <property type="protein sequence ID" value="ADIR010839-PA"/>
    <property type="gene ID" value="ADIR010839"/>
</dbReference>
<name>A0A182NT49_9DIPT</name>
<keyword evidence="1" id="KW-0677">Repeat</keyword>
<sequence length="183" mass="21168">MYSCQVKTIYDTYETRYLHLQVLNPVRPILESGKSSKPLVVELTSPLRLECDVDGTPVPKIVFLKDGIPMVPEEGSNRVQLNRTTLIFEYLRDKDSGMYECHAENKMGRIEKYWNVEIREGEVRKMDFLRTMQQRNLTKLYIDLNNPYLTMNIQKQRSGYVDYLAGQGPPDECAPAVPDTLMV</sequence>
<dbReference type="PROSITE" id="PS50835">
    <property type="entry name" value="IG_LIKE"/>
    <property type="match status" value="1"/>
</dbReference>
<dbReference type="InterPro" id="IPR013098">
    <property type="entry name" value="Ig_I-set"/>
</dbReference>
<evidence type="ECO:0000256" key="3">
    <source>
        <dbReference type="ARBA" id="ARBA00023319"/>
    </source>
</evidence>
<evidence type="ECO:0000313" key="6">
    <source>
        <dbReference type="Proteomes" id="UP000075884"/>
    </source>
</evidence>
<dbReference type="InterPro" id="IPR003598">
    <property type="entry name" value="Ig_sub2"/>
</dbReference>
<keyword evidence="6" id="KW-1185">Reference proteome</keyword>
<dbReference type="VEuPathDB" id="VectorBase:ADIR010839"/>
<dbReference type="GO" id="GO:0016020">
    <property type="term" value="C:membrane"/>
    <property type="evidence" value="ECO:0007669"/>
    <property type="project" value="UniProtKB-SubCell"/>
</dbReference>
<dbReference type="SMART" id="SM00409">
    <property type="entry name" value="IG"/>
    <property type="match status" value="1"/>
</dbReference>
<evidence type="ECO:0000256" key="1">
    <source>
        <dbReference type="ARBA" id="ARBA00022737"/>
    </source>
</evidence>
<accession>A0A182NT49</accession>
<evidence type="ECO:0000259" key="4">
    <source>
        <dbReference type="PROSITE" id="PS50835"/>
    </source>
</evidence>
<dbReference type="PANTHER" id="PTHR44170:SF6">
    <property type="entry name" value="CONTACTIN"/>
    <property type="match status" value="1"/>
</dbReference>
<dbReference type="InterPro" id="IPR003599">
    <property type="entry name" value="Ig_sub"/>
</dbReference>
<dbReference type="STRING" id="7168.A0A182NT49"/>
<organism evidence="5 6">
    <name type="scientific">Anopheles dirus</name>
    <dbReference type="NCBI Taxonomy" id="7168"/>
    <lineage>
        <taxon>Eukaryota</taxon>
        <taxon>Metazoa</taxon>
        <taxon>Ecdysozoa</taxon>
        <taxon>Arthropoda</taxon>
        <taxon>Hexapoda</taxon>
        <taxon>Insecta</taxon>
        <taxon>Pterygota</taxon>
        <taxon>Neoptera</taxon>
        <taxon>Endopterygota</taxon>
        <taxon>Diptera</taxon>
        <taxon>Nematocera</taxon>
        <taxon>Culicoidea</taxon>
        <taxon>Culicidae</taxon>
        <taxon>Anophelinae</taxon>
        <taxon>Anopheles</taxon>
    </lineage>
</organism>
<evidence type="ECO:0000313" key="5">
    <source>
        <dbReference type="EnsemblMetazoa" id="ADIR010839-PA"/>
    </source>
</evidence>
<dbReference type="FunFam" id="2.60.40.10:FF:000032">
    <property type="entry name" value="palladin isoform X1"/>
    <property type="match status" value="1"/>
</dbReference>
<feature type="domain" description="Ig-like" evidence="4">
    <location>
        <begin position="28"/>
        <end position="117"/>
    </location>
</feature>
<dbReference type="InterPro" id="IPR013783">
    <property type="entry name" value="Ig-like_fold"/>
</dbReference>